<feature type="transmembrane region" description="Helical" evidence="1">
    <location>
        <begin position="121"/>
        <end position="142"/>
    </location>
</feature>
<organism evidence="2 3">
    <name type="scientific">Aequorivita soesokkakensis</name>
    <dbReference type="NCBI Taxonomy" id="1385699"/>
    <lineage>
        <taxon>Bacteria</taxon>
        <taxon>Pseudomonadati</taxon>
        <taxon>Bacteroidota</taxon>
        <taxon>Flavobacteriia</taxon>
        <taxon>Flavobacteriales</taxon>
        <taxon>Flavobacteriaceae</taxon>
        <taxon>Aequorivita</taxon>
    </lineage>
</organism>
<reference evidence="2 3" key="1">
    <citation type="submission" date="2016-05" db="EMBL/GenBank/DDBJ databases">
        <title>Genome sequencing of Vitellibacter soesokkakensis RSSK-12.</title>
        <authorList>
            <person name="Thevarajoo S."/>
            <person name="Selvaratnam C."/>
            <person name="Goh K.M."/>
            <person name="Chan K.-G."/>
            <person name="Chong C.S."/>
        </authorList>
    </citation>
    <scope>NUCLEOTIDE SEQUENCE [LARGE SCALE GENOMIC DNA]</scope>
    <source>
        <strain evidence="2 3">RSSK-12</strain>
    </source>
</reference>
<feature type="transmembrane region" description="Helical" evidence="1">
    <location>
        <begin position="45"/>
        <end position="64"/>
    </location>
</feature>
<dbReference type="OrthoDB" id="1249607at2"/>
<keyword evidence="3" id="KW-1185">Reference proteome</keyword>
<dbReference type="Proteomes" id="UP000077552">
    <property type="component" value="Unassembled WGS sequence"/>
</dbReference>
<protein>
    <submittedName>
        <fullName evidence="2">Uncharacterized protein</fullName>
    </submittedName>
</protein>
<keyword evidence="1" id="KW-0472">Membrane</keyword>
<keyword evidence="1" id="KW-1133">Transmembrane helix</keyword>
<comment type="caution">
    <text evidence="2">The sequence shown here is derived from an EMBL/GenBank/DDBJ whole genome shotgun (WGS) entry which is preliminary data.</text>
</comment>
<accession>A0A1A9LEX4</accession>
<evidence type="ECO:0000313" key="2">
    <source>
        <dbReference type="EMBL" id="OAD91486.1"/>
    </source>
</evidence>
<dbReference type="EMBL" id="LXIE01000012">
    <property type="protein sequence ID" value="OAD91486.1"/>
    <property type="molecule type" value="Genomic_DNA"/>
</dbReference>
<evidence type="ECO:0000256" key="1">
    <source>
        <dbReference type="SAM" id="Phobius"/>
    </source>
</evidence>
<keyword evidence="1" id="KW-0812">Transmembrane</keyword>
<gene>
    <name evidence="2" type="ORF">A7A78_03040</name>
</gene>
<feature type="transmembrane region" description="Helical" evidence="1">
    <location>
        <begin position="70"/>
        <end position="88"/>
    </location>
</feature>
<dbReference type="RefSeq" id="WP_068761660.1">
    <property type="nucleotide sequence ID" value="NZ_LXIE01000012.1"/>
</dbReference>
<dbReference type="AlphaFoldDB" id="A0A1A9LEX4"/>
<name>A0A1A9LEX4_9FLAO</name>
<sequence length="208" mass="23975">MNFENLKDKMDTEAMCIQEIPQNLKGLKRTQLPLQRVRRNLRNEILTQIIVFLCLFAIPSFLEINKVAKGFYFILLFITTLITITYLLKMSEFLKRSVAISTSSKQVLINIIQELNLTLEVYKTAIISGSLLLPLIAFVVYTGKVNFEDSLLFDIITFNISFITLIGYLIGYLVVSILIVFITNWWTNIHYGKYVKTMEKTLGEINAE</sequence>
<proteinExistence type="predicted"/>
<feature type="transmembrane region" description="Helical" evidence="1">
    <location>
        <begin position="162"/>
        <end position="186"/>
    </location>
</feature>
<evidence type="ECO:0000313" key="3">
    <source>
        <dbReference type="Proteomes" id="UP000077552"/>
    </source>
</evidence>
<dbReference type="STRING" id="1385699.A7A78_03040"/>